<accession>A0A7R9A449</accession>
<dbReference type="InterPro" id="IPR026971">
    <property type="entry name" value="CND1/NCAPD3"/>
</dbReference>
<evidence type="ECO:0000259" key="8">
    <source>
        <dbReference type="Pfam" id="PF12717"/>
    </source>
</evidence>
<feature type="domain" description="Condensin complex subunit 1 C-terminal" evidence="8">
    <location>
        <begin position="853"/>
        <end position="967"/>
    </location>
</feature>
<feature type="compositionally biased region" description="Polar residues" evidence="7">
    <location>
        <begin position="1555"/>
        <end position="1583"/>
    </location>
</feature>
<dbReference type="InterPro" id="IPR011989">
    <property type="entry name" value="ARM-like"/>
</dbReference>
<keyword evidence="2" id="KW-0132">Cell division</keyword>
<dbReference type="SUPFAM" id="SSF48371">
    <property type="entry name" value="ARM repeat"/>
    <property type="match status" value="2"/>
</dbReference>
<dbReference type="OrthoDB" id="10263978at2759"/>
<feature type="compositionally biased region" description="Basic and acidic residues" evidence="7">
    <location>
        <begin position="1143"/>
        <end position="1153"/>
    </location>
</feature>
<evidence type="ECO:0000256" key="6">
    <source>
        <dbReference type="ARBA" id="ARBA00023306"/>
    </source>
</evidence>
<dbReference type="GO" id="GO:0051301">
    <property type="term" value="P:cell division"/>
    <property type="evidence" value="ECO:0007669"/>
    <property type="project" value="UniProtKB-KW"/>
</dbReference>
<evidence type="ECO:0000256" key="7">
    <source>
        <dbReference type="SAM" id="MobiDB-lite"/>
    </source>
</evidence>
<feature type="compositionally biased region" description="Basic and acidic residues" evidence="7">
    <location>
        <begin position="1237"/>
        <end position="1248"/>
    </location>
</feature>
<dbReference type="EMBL" id="LR900800">
    <property type="protein sequence ID" value="CAD7246950.1"/>
    <property type="molecule type" value="Genomic_DNA"/>
</dbReference>
<evidence type="ECO:0000256" key="3">
    <source>
        <dbReference type="ARBA" id="ARBA00022776"/>
    </source>
</evidence>
<organism evidence="9">
    <name type="scientific">Darwinula stevensoni</name>
    <dbReference type="NCBI Taxonomy" id="69355"/>
    <lineage>
        <taxon>Eukaryota</taxon>
        <taxon>Metazoa</taxon>
        <taxon>Ecdysozoa</taxon>
        <taxon>Arthropoda</taxon>
        <taxon>Crustacea</taxon>
        <taxon>Oligostraca</taxon>
        <taxon>Ostracoda</taxon>
        <taxon>Podocopa</taxon>
        <taxon>Podocopida</taxon>
        <taxon>Darwinulocopina</taxon>
        <taxon>Darwinuloidea</taxon>
        <taxon>Darwinulidae</taxon>
        <taxon>Darwinula</taxon>
    </lineage>
</organism>
<dbReference type="Gene3D" id="1.25.10.10">
    <property type="entry name" value="Leucine-rich Repeat Variant"/>
    <property type="match status" value="2"/>
</dbReference>
<dbReference type="PANTHER" id="PTHR14222:SF1">
    <property type="entry name" value="CONDENSIN-2 COMPLEX SUBUNIT D3"/>
    <property type="match status" value="1"/>
</dbReference>
<dbReference type="PANTHER" id="PTHR14222">
    <property type="entry name" value="CONDENSIN"/>
    <property type="match status" value="1"/>
</dbReference>
<gene>
    <name evidence="9" type="ORF">DSTB1V02_LOCUS6792</name>
</gene>
<protein>
    <recommendedName>
        <fullName evidence="8">Condensin complex subunit 1 C-terminal domain-containing protein</fullName>
    </recommendedName>
</protein>
<dbReference type="InterPro" id="IPR016024">
    <property type="entry name" value="ARM-type_fold"/>
</dbReference>
<dbReference type="EMBL" id="CAJPEV010001283">
    <property type="protein sequence ID" value="CAG0891844.1"/>
    <property type="molecule type" value="Genomic_DNA"/>
</dbReference>
<evidence type="ECO:0000313" key="9">
    <source>
        <dbReference type="EMBL" id="CAD7246950.1"/>
    </source>
</evidence>
<comment type="subcellular location">
    <subcellularLocation>
        <location evidence="1">Nucleus</location>
    </subcellularLocation>
</comment>
<evidence type="ECO:0000256" key="2">
    <source>
        <dbReference type="ARBA" id="ARBA00022618"/>
    </source>
</evidence>
<dbReference type="GO" id="GO:0005634">
    <property type="term" value="C:nucleus"/>
    <property type="evidence" value="ECO:0007669"/>
    <property type="project" value="UniProtKB-SubCell"/>
</dbReference>
<feature type="region of interest" description="Disordered" evidence="7">
    <location>
        <begin position="1511"/>
        <end position="1532"/>
    </location>
</feature>
<dbReference type="GO" id="GO:0010032">
    <property type="term" value="P:meiotic chromosome condensation"/>
    <property type="evidence" value="ECO:0007669"/>
    <property type="project" value="TreeGrafter"/>
</dbReference>
<dbReference type="GO" id="GO:0000779">
    <property type="term" value="C:condensed chromosome, centromeric region"/>
    <property type="evidence" value="ECO:0007669"/>
    <property type="project" value="TreeGrafter"/>
</dbReference>
<feature type="region of interest" description="Disordered" evidence="7">
    <location>
        <begin position="1143"/>
        <end position="1168"/>
    </location>
</feature>
<sequence length="1608" mass="180832">MAVNDLNIVIDRLQELCLRDLESDWVENVAQSWLALGADPQQRQCAFIAADFYFLLAAVTGSIAFNVFDLTLYNKTLETFTLITRVNAVDRSPRPPAKKRGRKKQTARLAEDDFEMGVADVELEDDEELGSQEPVMSRHEVISLMRETTSLLRDYLIFLDMFPVGTWENSIDLTVRRLVDLTRVEQMTSDLSQGRNNVCSSSAVAHHAYLALLRLCQENSTLASTICLCVMKNLMASILMNFPGASDYSSKALNVIRDHTLAFVAKVIEVLGEKSNESVQALMLQIAVRVQDKAESRMKGAQAVTRILNCVSPTVYAQMSERFSSMAEAVKVQHRLMAIEIISQLLHSVRDTQSMDTDEQCEPQSSDKQIPTQKTLLKNFLLLILAGCSDIGASVRAKALAILADVMTSQNPLIRSVIKSVFLPKETESLEDNRRQTVGPSLPSGPQVLHMLHMRSDDEKVFVRKSSLQVLQSLLVLSNVFVKDEVLTVLQYHCRDSTPLVRKQMIQCLSDILNEYPENLLVVKHWVLGILPMSMDPEAKVQEKVLEAMDAVILKNLVAIDKMRSSHHQLPWVILNEIRRRHFQKYFKQVCEGWAKAKMLTNANFTPVLSHVKTVHQESAWMLIAAFSDHLTHLPTSFILRNFYAFLGVQGAGDIDRNMSLGCGQCIFWSLKNCVPSLNEKEREELKEEFLRSLGDFKIHASLICTAASVLDAILDASLKQDGGTDGSLVPERISVYQPIIFKCEAALNTSVLVTEGGLKGNIDLMKKQLITLGHLVWYCIQLFNMKIALIFETLGFQLHQSGGGGISSDKHKSLQAIALSLLGKLSLQHYDVAKKVIPAFGKLLASDPDPAVRINATIIISDLYQRYGTELDPILPRVFTCLKDDSAAVRKNCLVVLLQLLQEDYLKIKAKYLYVLLTCLLDESSEIRHLIRFFLEHRMKRKKETIFYQHFVESLFYYNKYEGNKKYNKFKQNKEEQQFFTLPGSQNRKKRRHLYSFMLQRLNDQQRLQTTCSLSKDVLDGFATGDIPIEGEAEKAILSDALWILTSEDIKLSMLRGKPEEEPVDGDNVVDYVKRNAIENIIPVVVKLKRKLEERKSPVLYELMVFLRELTKEYKNEVKDILSTDPQLAEEIQYDLKELEKKEKARQEREDNASEQGSIASDDAASLHDIEDRVQCPRLSGIMHIREHLSPDSSRRWSLQRFAVENSLRQFTKDQDAGINKLLVNVPSETTSQAEQPEHDHRSHEENSSLPDTPESTGSELPLREVRVVLTRVNVPGDQPDPRVSGNQLDHPGSPDLDPLPQDLPKTAQAEVVVDEEMDIPLEPMPEPVSHGVIETESESSEVEEEYLGCEIETAQPATDGINSGMGIADCGANTAFGNVMNPYILIERLALPLEVSKTNVQSQSEDLNPSAMPAGIPCQEFQSKLQRISADLEDEAVLGHEVGGIRSATAGVNTKRENTNHDANIAEVRNPCVILDRVNSQVEMDETDQTAAVENEEFLGCEIEDVRSASDGMNSRRGNIDPETQVGARDSRSPYVLLERINPQVERDGTAEISIQSPSGFMSETPSVRQTRRQATSTPATRRSLRKNDSFRHLMSPIYSEEDETK</sequence>
<evidence type="ECO:0000256" key="5">
    <source>
        <dbReference type="ARBA" id="ARBA00023242"/>
    </source>
</evidence>
<dbReference type="GO" id="GO:0007076">
    <property type="term" value="P:mitotic chromosome condensation"/>
    <property type="evidence" value="ECO:0007669"/>
    <property type="project" value="InterPro"/>
</dbReference>
<dbReference type="Proteomes" id="UP000677054">
    <property type="component" value="Unassembled WGS sequence"/>
</dbReference>
<name>A0A7R9A449_9CRUS</name>
<evidence type="ECO:0000256" key="1">
    <source>
        <dbReference type="ARBA" id="ARBA00004123"/>
    </source>
</evidence>
<feature type="region of interest" description="Disordered" evidence="7">
    <location>
        <begin position="1549"/>
        <end position="1608"/>
    </location>
</feature>
<dbReference type="InterPro" id="IPR032682">
    <property type="entry name" value="Cnd1_C"/>
</dbReference>
<evidence type="ECO:0000256" key="4">
    <source>
        <dbReference type="ARBA" id="ARBA00023067"/>
    </source>
</evidence>
<keyword evidence="6" id="KW-0131">Cell cycle</keyword>
<keyword evidence="4" id="KW-0226">DNA condensation</keyword>
<reference evidence="9" key="1">
    <citation type="submission" date="2020-11" db="EMBL/GenBank/DDBJ databases">
        <authorList>
            <person name="Tran Van P."/>
        </authorList>
    </citation>
    <scope>NUCLEOTIDE SEQUENCE</scope>
</reference>
<evidence type="ECO:0000313" key="10">
    <source>
        <dbReference type="Proteomes" id="UP000677054"/>
    </source>
</evidence>
<keyword evidence="3" id="KW-0498">Mitosis</keyword>
<feature type="compositionally biased region" description="Polar residues" evidence="7">
    <location>
        <begin position="1249"/>
        <end position="1260"/>
    </location>
</feature>
<keyword evidence="5" id="KW-0539">Nucleus</keyword>
<keyword evidence="10" id="KW-1185">Reference proteome</keyword>
<proteinExistence type="predicted"/>
<dbReference type="Pfam" id="PF12717">
    <property type="entry name" value="Cnd1"/>
    <property type="match status" value="1"/>
</dbReference>
<dbReference type="GO" id="GO:0042393">
    <property type="term" value="F:histone binding"/>
    <property type="evidence" value="ECO:0007669"/>
    <property type="project" value="TreeGrafter"/>
</dbReference>
<feature type="region of interest" description="Disordered" evidence="7">
    <location>
        <begin position="1230"/>
        <end position="1304"/>
    </location>
</feature>
<dbReference type="GO" id="GO:0000796">
    <property type="term" value="C:condensin complex"/>
    <property type="evidence" value="ECO:0007669"/>
    <property type="project" value="TreeGrafter"/>
</dbReference>